<protein>
    <submittedName>
        <fullName evidence="2">Acetolactate synthase 2 small subunit</fullName>
        <ecNumber evidence="2">2.2.1.6</ecNumber>
    </submittedName>
</protein>
<organism evidence="2 3">
    <name type="scientific">Motilimonas pumila</name>
    <dbReference type="NCBI Taxonomy" id="2303987"/>
    <lineage>
        <taxon>Bacteria</taxon>
        <taxon>Pseudomonadati</taxon>
        <taxon>Pseudomonadota</taxon>
        <taxon>Gammaproteobacteria</taxon>
        <taxon>Alteromonadales</taxon>
        <taxon>Alteromonadales genera incertae sedis</taxon>
        <taxon>Motilimonas</taxon>
    </lineage>
</organism>
<gene>
    <name evidence="2" type="ORF">D1Z90_06055</name>
</gene>
<dbReference type="AlphaFoldDB" id="A0A418YHE6"/>
<keyword evidence="3" id="KW-1185">Reference proteome</keyword>
<feature type="domain" description="ACT" evidence="1">
    <location>
        <begin position="4"/>
        <end position="77"/>
    </location>
</feature>
<dbReference type="InterPro" id="IPR002912">
    <property type="entry name" value="ACT_dom"/>
</dbReference>
<dbReference type="EC" id="2.2.1.6" evidence="2"/>
<dbReference type="Pfam" id="PF13710">
    <property type="entry name" value="ACT_5"/>
    <property type="match status" value="1"/>
</dbReference>
<name>A0A418YHE6_9GAMM</name>
<dbReference type="NCBIfam" id="NF008362">
    <property type="entry name" value="PRK11152.1"/>
    <property type="match status" value="1"/>
</dbReference>
<dbReference type="Gene3D" id="3.30.70.260">
    <property type="match status" value="1"/>
</dbReference>
<dbReference type="PROSITE" id="PS51671">
    <property type="entry name" value="ACT"/>
    <property type="match status" value="1"/>
</dbReference>
<reference evidence="2 3" key="1">
    <citation type="submission" date="2018-09" db="EMBL/GenBank/DDBJ databases">
        <authorList>
            <person name="Wang F."/>
        </authorList>
    </citation>
    <scope>NUCLEOTIDE SEQUENCE [LARGE SCALE GENOMIC DNA]</scope>
    <source>
        <strain evidence="2 3">PLHSC7-2</strain>
    </source>
</reference>
<evidence type="ECO:0000313" key="3">
    <source>
        <dbReference type="Proteomes" id="UP000283255"/>
    </source>
</evidence>
<sequence length="85" mass="9502">MIHHLEITTRHTPEVLERVLRVIRHRGFSVQTLQTQLDEANAQVHLQVTVASTRALPLLTTQLAKLVDVNSVTGLSQVTTEQKLA</sequence>
<dbReference type="OrthoDB" id="6198158at2"/>
<dbReference type="GO" id="GO:0003984">
    <property type="term" value="F:acetolactate synthase activity"/>
    <property type="evidence" value="ECO:0007669"/>
    <property type="project" value="UniProtKB-EC"/>
</dbReference>
<comment type="caution">
    <text evidence="2">The sequence shown here is derived from an EMBL/GenBank/DDBJ whole genome shotgun (WGS) entry which is preliminary data.</text>
</comment>
<keyword evidence="2" id="KW-0808">Transferase</keyword>
<evidence type="ECO:0000259" key="1">
    <source>
        <dbReference type="PROSITE" id="PS51671"/>
    </source>
</evidence>
<accession>A0A418YHE6</accession>
<dbReference type="EMBL" id="QZCH01000004">
    <property type="protein sequence ID" value="RJG49518.1"/>
    <property type="molecule type" value="Genomic_DNA"/>
</dbReference>
<dbReference type="Proteomes" id="UP000283255">
    <property type="component" value="Unassembled WGS sequence"/>
</dbReference>
<dbReference type="InterPro" id="IPR045865">
    <property type="entry name" value="ACT-like_dom_sf"/>
</dbReference>
<dbReference type="SUPFAM" id="SSF55021">
    <property type="entry name" value="ACT-like"/>
    <property type="match status" value="1"/>
</dbReference>
<evidence type="ECO:0000313" key="2">
    <source>
        <dbReference type="EMBL" id="RJG49518.1"/>
    </source>
</evidence>
<reference evidence="2 3" key="2">
    <citation type="submission" date="2019-01" db="EMBL/GenBank/DDBJ databases">
        <title>Motilimonas pumilus sp. nov., isolated from the gut of sea cucumber (Apostichopus japonicus).</title>
        <authorList>
            <person name="Wang F.-Q."/>
            <person name="Ren L.-H."/>
            <person name="Lin Y.-W."/>
            <person name="Sun G.-H."/>
            <person name="Du Z.-J."/>
            <person name="Zhao J.-X."/>
            <person name="Liu X.-J."/>
            <person name="Liu L.-J."/>
        </authorList>
    </citation>
    <scope>NUCLEOTIDE SEQUENCE [LARGE SCALE GENOMIC DNA]</scope>
    <source>
        <strain evidence="2 3">PLHSC7-2</strain>
    </source>
</reference>
<dbReference type="RefSeq" id="WP_119909853.1">
    <property type="nucleotide sequence ID" value="NZ_QZCH01000004.1"/>
</dbReference>
<proteinExistence type="predicted"/>